<evidence type="ECO:0000313" key="1">
    <source>
        <dbReference type="EMBL" id="KAI9447017.1"/>
    </source>
</evidence>
<dbReference type="Proteomes" id="UP001207468">
    <property type="component" value="Unassembled WGS sequence"/>
</dbReference>
<name>A0ACC0TTU6_9AGAM</name>
<protein>
    <submittedName>
        <fullName evidence="1">Uncharacterized protein</fullName>
    </submittedName>
</protein>
<evidence type="ECO:0000313" key="2">
    <source>
        <dbReference type="Proteomes" id="UP001207468"/>
    </source>
</evidence>
<comment type="caution">
    <text evidence="1">The sequence shown here is derived from an EMBL/GenBank/DDBJ whole genome shotgun (WGS) entry which is preliminary data.</text>
</comment>
<dbReference type="EMBL" id="JAGFNK010000614">
    <property type="protein sequence ID" value="KAI9447017.1"/>
    <property type="molecule type" value="Genomic_DNA"/>
</dbReference>
<sequence length="71" mass="7945">MVMHCMAACIMHTLPSLGHLASQVVYINTRLLPHICRPQLLPSKMSLYCLVPHVHVHISTCWNGLTSNLNP</sequence>
<organism evidence="1 2">
    <name type="scientific">Russula earlei</name>
    <dbReference type="NCBI Taxonomy" id="71964"/>
    <lineage>
        <taxon>Eukaryota</taxon>
        <taxon>Fungi</taxon>
        <taxon>Dikarya</taxon>
        <taxon>Basidiomycota</taxon>
        <taxon>Agaricomycotina</taxon>
        <taxon>Agaricomycetes</taxon>
        <taxon>Russulales</taxon>
        <taxon>Russulaceae</taxon>
        <taxon>Russula</taxon>
    </lineage>
</organism>
<accession>A0ACC0TTU6</accession>
<proteinExistence type="predicted"/>
<gene>
    <name evidence="1" type="ORF">F5148DRAFT_743686</name>
</gene>
<reference evidence="1" key="1">
    <citation type="submission" date="2021-03" db="EMBL/GenBank/DDBJ databases">
        <title>Evolutionary priming and transition to the ectomycorrhizal habit in an iconic lineage of mushroom-forming fungi: is preadaptation a requirement?</title>
        <authorList>
            <consortium name="DOE Joint Genome Institute"/>
            <person name="Looney B.P."/>
            <person name="Miyauchi S."/>
            <person name="Morin E."/>
            <person name="Drula E."/>
            <person name="Courty P.E."/>
            <person name="Chicoki N."/>
            <person name="Fauchery L."/>
            <person name="Kohler A."/>
            <person name="Kuo A."/>
            <person name="LaButti K."/>
            <person name="Pangilinan J."/>
            <person name="Lipzen A."/>
            <person name="Riley R."/>
            <person name="Andreopoulos W."/>
            <person name="He G."/>
            <person name="Johnson J."/>
            <person name="Barry K.W."/>
            <person name="Grigoriev I.V."/>
            <person name="Nagy L."/>
            <person name="Hibbett D."/>
            <person name="Henrissat B."/>
            <person name="Matheny P.B."/>
            <person name="Labbe J."/>
            <person name="Martin A.F."/>
        </authorList>
    </citation>
    <scope>NUCLEOTIDE SEQUENCE</scope>
    <source>
        <strain evidence="1">BPL698</strain>
    </source>
</reference>
<keyword evidence="2" id="KW-1185">Reference proteome</keyword>